<accession>D7CXF3</accession>
<protein>
    <submittedName>
        <fullName evidence="9">FAD-dependent pyridine nucleotide-disulfide oxidoreductase</fullName>
    </submittedName>
</protein>
<comment type="similarity">
    <text evidence="2">Belongs to the class-III pyridine nucleotide-disulfide oxidoreductase family.</text>
</comment>
<dbReference type="RefSeq" id="WP_013176657.1">
    <property type="nucleotide sequence ID" value="NC_014221.1"/>
</dbReference>
<dbReference type="STRING" id="649638.Trad_0135"/>
<evidence type="ECO:0000259" key="7">
    <source>
        <dbReference type="Pfam" id="PF02852"/>
    </source>
</evidence>
<organism evidence="9 10">
    <name type="scientific">Truepera radiovictrix (strain DSM 17093 / CIP 108686 / LMG 22925 / RQ-24)</name>
    <dbReference type="NCBI Taxonomy" id="649638"/>
    <lineage>
        <taxon>Bacteria</taxon>
        <taxon>Thermotogati</taxon>
        <taxon>Deinococcota</taxon>
        <taxon>Deinococci</taxon>
        <taxon>Trueperales</taxon>
        <taxon>Trueperaceae</taxon>
        <taxon>Truepera</taxon>
    </lineage>
</organism>
<name>D7CXF3_TRURR</name>
<keyword evidence="6" id="KW-0676">Redox-active center</keyword>
<keyword evidence="5" id="KW-0560">Oxidoreductase</keyword>
<dbReference type="InterPro" id="IPR016156">
    <property type="entry name" value="FAD/NAD-linked_Rdtase_dimer_sf"/>
</dbReference>
<dbReference type="Pfam" id="PF07992">
    <property type="entry name" value="Pyr_redox_2"/>
    <property type="match status" value="1"/>
</dbReference>
<evidence type="ECO:0000256" key="1">
    <source>
        <dbReference type="ARBA" id="ARBA00001974"/>
    </source>
</evidence>
<dbReference type="SUPFAM" id="SSF51905">
    <property type="entry name" value="FAD/NAD(P)-binding domain"/>
    <property type="match status" value="2"/>
</dbReference>
<reference evidence="9 10" key="2">
    <citation type="journal article" date="2011" name="Stand. Genomic Sci.">
        <title>Complete genome sequence of Truepera radiovictrix type strain (RQ-24).</title>
        <authorList>
            <person name="Ivanova N."/>
            <person name="Rohde C."/>
            <person name="Munk C."/>
            <person name="Nolan M."/>
            <person name="Lucas S."/>
            <person name="Del Rio T.G."/>
            <person name="Tice H."/>
            <person name="Deshpande S."/>
            <person name="Cheng J.F."/>
            <person name="Tapia R."/>
            <person name="Han C."/>
            <person name="Goodwin L."/>
            <person name="Pitluck S."/>
            <person name="Liolios K."/>
            <person name="Mavromatis K."/>
            <person name="Mikhailova N."/>
            <person name="Pati A."/>
            <person name="Chen A."/>
            <person name="Palaniappan K."/>
            <person name="Land M."/>
            <person name="Hauser L."/>
            <person name="Chang Y.J."/>
            <person name="Jeffries C.D."/>
            <person name="Brambilla E."/>
            <person name="Rohde M."/>
            <person name="Goker M."/>
            <person name="Tindall B.J."/>
            <person name="Woyke T."/>
            <person name="Bristow J."/>
            <person name="Eisen J.A."/>
            <person name="Markowitz V."/>
            <person name="Hugenholtz P."/>
            <person name="Kyrpides N.C."/>
            <person name="Klenk H.P."/>
            <person name="Lapidus A."/>
        </authorList>
    </citation>
    <scope>NUCLEOTIDE SEQUENCE [LARGE SCALE GENOMIC DNA]</scope>
    <source>
        <strain evidence="10">DSM 17093 / CIP 108686 / LMG 22925 / RQ-24</strain>
    </source>
</reference>
<proteinExistence type="inferred from homology"/>
<dbReference type="Pfam" id="PF02852">
    <property type="entry name" value="Pyr_redox_dim"/>
    <property type="match status" value="1"/>
</dbReference>
<dbReference type="PRINTS" id="PR00411">
    <property type="entry name" value="PNDRDTASEI"/>
</dbReference>
<evidence type="ECO:0000256" key="3">
    <source>
        <dbReference type="ARBA" id="ARBA00022630"/>
    </source>
</evidence>
<reference evidence="10" key="1">
    <citation type="submission" date="2010-05" db="EMBL/GenBank/DDBJ databases">
        <title>The complete genome of Truepera radiovictris DSM 17093.</title>
        <authorList>
            <consortium name="US DOE Joint Genome Institute (JGI-PGF)"/>
            <person name="Lucas S."/>
            <person name="Copeland A."/>
            <person name="Lapidus A."/>
            <person name="Glavina del Rio T."/>
            <person name="Dalin E."/>
            <person name="Tice H."/>
            <person name="Bruce D."/>
            <person name="Goodwin L."/>
            <person name="Pitluck S."/>
            <person name="Kyrpides N."/>
            <person name="Mavromatis K."/>
            <person name="Ovchinnikova G."/>
            <person name="Munk A.C."/>
            <person name="Detter J.C."/>
            <person name="Han C."/>
            <person name="Tapia R."/>
            <person name="Land M."/>
            <person name="Hauser L."/>
            <person name="Markowitz V."/>
            <person name="Cheng J.-F."/>
            <person name="Hugenholtz P."/>
            <person name="Woyke T."/>
            <person name="Wu D."/>
            <person name="Tindall B."/>
            <person name="Pomrenke H.G."/>
            <person name="Brambilla E."/>
            <person name="Klenk H.-P."/>
            <person name="Eisen J.A."/>
        </authorList>
    </citation>
    <scope>NUCLEOTIDE SEQUENCE [LARGE SCALE GENOMIC DNA]</scope>
    <source>
        <strain evidence="10">DSM 17093 / CIP 108686 / LMG 22925 / RQ-24</strain>
    </source>
</reference>
<keyword evidence="10" id="KW-1185">Reference proteome</keyword>
<evidence type="ECO:0000313" key="9">
    <source>
        <dbReference type="EMBL" id="ADI13277.1"/>
    </source>
</evidence>
<evidence type="ECO:0000256" key="4">
    <source>
        <dbReference type="ARBA" id="ARBA00022827"/>
    </source>
</evidence>
<dbReference type="SUPFAM" id="SSF55424">
    <property type="entry name" value="FAD/NAD-linked reductases, dimerisation (C-terminal) domain"/>
    <property type="match status" value="1"/>
</dbReference>
<feature type="domain" description="FAD/NAD(P)-binding" evidence="8">
    <location>
        <begin position="5"/>
        <end position="291"/>
    </location>
</feature>
<gene>
    <name evidence="9" type="ordered locus">Trad_0135</name>
</gene>
<dbReference type="InterPro" id="IPR004099">
    <property type="entry name" value="Pyr_nucl-diS_OxRdtase_dimer"/>
</dbReference>
<sequence>MRPQRLVVVGGVAGGMSAAAKAKRQNPALEVTVFERNAYISYGACGLPYATSGVVPNLQRLIARTPAAMRARGVDVRVRHEVTEVDGERRCVKGRNLETGEAFCAPYDALVLATGALPVCPQVPGRALPGVHVMRRLEDAAALREAIAAGATRAVVVGGGYIGLEMVEALVTAGLDVRVLERQAGLLLPFGPKPAELALEEVTARAEVVLAAELLGFEGRGRLERVVTSAGTFPADVALVAVGVRPNNALARALGLRLGPAEAVLTDAQLRTDRDGVFAVGDLTAAHHRVTGRPAWIPLGDTANRQGRVAGTVIGGGDARFRGIVGTAITKVFERAFATTGLTLAEAQRHGLSARETQITTTDHASYYPGHRPLHVTLVWEEGTGRLLGGQLVGYGDAVKRIDVLAALLFRQGTLQDLADLDFAYAPPFSNVWDPLAVAANAALG</sequence>
<dbReference type="PANTHER" id="PTHR43429">
    <property type="entry name" value="PYRIDINE NUCLEOTIDE-DISULFIDE OXIDOREDUCTASE DOMAIN-CONTAINING"/>
    <property type="match status" value="1"/>
</dbReference>
<dbReference type="EMBL" id="CP002049">
    <property type="protein sequence ID" value="ADI13277.1"/>
    <property type="molecule type" value="Genomic_DNA"/>
</dbReference>
<dbReference type="InterPro" id="IPR050260">
    <property type="entry name" value="FAD-bd_OxRdtase"/>
</dbReference>
<dbReference type="GO" id="GO:0016491">
    <property type="term" value="F:oxidoreductase activity"/>
    <property type="evidence" value="ECO:0007669"/>
    <property type="project" value="UniProtKB-KW"/>
</dbReference>
<evidence type="ECO:0000256" key="5">
    <source>
        <dbReference type="ARBA" id="ARBA00023002"/>
    </source>
</evidence>
<keyword evidence="4" id="KW-0274">FAD</keyword>
<dbReference type="PRINTS" id="PR00368">
    <property type="entry name" value="FADPNR"/>
</dbReference>
<evidence type="ECO:0000313" key="10">
    <source>
        <dbReference type="Proteomes" id="UP000000379"/>
    </source>
</evidence>
<dbReference type="Gene3D" id="3.50.50.60">
    <property type="entry name" value="FAD/NAD(P)-binding domain"/>
    <property type="match status" value="2"/>
</dbReference>
<dbReference type="Proteomes" id="UP000000379">
    <property type="component" value="Chromosome"/>
</dbReference>
<dbReference type="InterPro" id="IPR023753">
    <property type="entry name" value="FAD/NAD-binding_dom"/>
</dbReference>
<dbReference type="HOGENOM" id="CLU_003291_1_3_0"/>
<dbReference type="KEGG" id="tra:Trad_0135"/>
<feature type="domain" description="Pyridine nucleotide-disulphide oxidoreductase dimerisation" evidence="7">
    <location>
        <begin position="330"/>
        <end position="433"/>
    </location>
</feature>
<evidence type="ECO:0000259" key="8">
    <source>
        <dbReference type="Pfam" id="PF07992"/>
    </source>
</evidence>
<evidence type="ECO:0000256" key="2">
    <source>
        <dbReference type="ARBA" id="ARBA00009130"/>
    </source>
</evidence>
<dbReference type="InterPro" id="IPR036188">
    <property type="entry name" value="FAD/NAD-bd_sf"/>
</dbReference>
<dbReference type="eggNOG" id="COG0446">
    <property type="taxonomic scope" value="Bacteria"/>
</dbReference>
<keyword evidence="3" id="KW-0285">Flavoprotein</keyword>
<dbReference type="PANTHER" id="PTHR43429:SF1">
    <property type="entry name" value="NAD(P)H SULFUR OXIDOREDUCTASE (COA-DEPENDENT)"/>
    <property type="match status" value="1"/>
</dbReference>
<evidence type="ECO:0000256" key="6">
    <source>
        <dbReference type="ARBA" id="ARBA00023284"/>
    </source>
</evidence>
<comment type="cofactor">
    <cofactor evidence="1">
        <name>FAD</name>
        <dbReference type="ChEBI" id="CHEBI:57692"/>
    </cofactor>
</comment>
<dbReference type="AlphaFoldDB" id="D7CXF3"/>